<dbReference type="SUPFAM" id="SSF49899">
    <property type="entry name" value="Concanavalin A-like lectins/glucanases"/>
    <property type="match status" value="1"/>
</dbReference>
<dbReference type="InterPro" id="IPR006644">
    <property type="entry name" value="Cadg"/>
</dbReference>
<dbReference type="InterPro" id="IPR013320">
    <property type="entry name" value="ConA-like_dom_sf"/>
</dbReference>
<feature type="non-terminal residue" evidence="2">
    <location>
        <position position="1"/>
    </location>
</feature>
<dbReference type="GO" id="GO:0005975">
    <property type="term" value="P:carbohydrate metabolic process"/>
    <property type="evidence" value="ECO:0007669"/>
    <property type="project" value="UniProtKB-ARBA"/>
</dbReference>
<feature type="domain" description="Dystroglycan-type cadherin-like" evidence="1">
    <location>
        <begin position="264"/>
        <end position="357"/>
    </location>
</feature>
<dbReference type="Gene3D" id="2.60.40.10">
    <property type="entry name" value="Immunoglobulins"/>
    <property type="match status" value="1"/>
</dbReference>
<organism evidence="2 3">
    <name type="scientific">Dyadobacter flavalbus</name>
    <dbReference type="NCBI Taxonomy" id="2579942"/>
    <lineage>
        <taxon>Bacteria</taxon>
        <taxon>Pseudomonadati</taxon>
        <taxon>Bacteroidota</taxon>
        <taxon>Cytophagia</taxon>
        <taxon>Cytophagales</taxon>
        <taxon>Spirosomataceae</taxon>
        <taxon>Dyadobacter</taxon>
    </lineage>
</organism>
<proteinExistence type="predicted"/>
<sequence length="357" mass="37343">GCLPLSFLPCAQLTVALPFALTFSGTENGLADKDGKGTGFTMADAYSGNRVTLDGPATSAVRGYEPSRLTVASGKLGILTNKGISITGINNQINALGVGFDASQGSFTIETALVNPYKGTNDEQAGIWYGLNDKTFLRLAINNNRVVLRREINDASPLASDLIDVNRRNTASISGLDKKTVRLRMLVNPATATVEAFYSVDGTNFINVGEAYPVKGLSIEGMGITTGQAYAGVFGTYRNGATAVTYTFDDFSISPQGAVINHPPVASLVASQDAPVGTAFRFTLADTTFRDADQDVLTLSASLTDGSALPSWLSFDAASRTFSGTPLSAAVYPVRLTATDGKSPAVSTEFTITASAV</sequence>
<dbReference type="InterPro" id="IPR013783">
    <property type="entry name" value="Ig-like_fold"/>
</dbReference>
<evidence type="ECO:0000259" key="1">
    <source>
        <dbReference type="SMART" id="SM00736"/>
    </source>
</evidence>
<dbReference type="InterPro" id="IPR015919">
    <property type="entry name" value="Cadherin-like_sf"/>
</dbReference>
<dbReference type="Pfam" id="PF05345">
    <property type="entry name" value="He_PIG"/>
    <property type="match status" value="1"/>
</dbReference>
<evidence type="ECO:0000313" key="3">
    <source>
        <dbReference type="Proteomes" id="UP000323994"/>
    </source>
</evidence>
<dbReference type="Proteomes" id="UP000323994">
    <property type="component" value="Unassembled WGS sequence"/>
</dbReference>
<comment type="caution">
    <text evidence="2">The sequence shown here is derived from an EMBL/GenBank/DDBJ whole genome shotgun (WGS) entry which is preliminary data.</text>
</comment>
<name>A0A5M8R2F8_9BACT</name>
<dbReference type="Gene3D" id="2.60.120.200">
    <property type="match status" value="1"/>
</dbReference>
<dbReference type="GO" id="GO:0005509">
    <property type="term" value="F:calcium ion binding"/>
    <property type="evidence" value="ECO:0007669"/>
    <property type="project" value="InterPro"/>
</dbReference>
<dbReference type="SMART" id="SM00736">
    <property type="entry name" value="CADG"/>
    <property type="match status" value="1"/>
</dbReference>
<dbReference type="AlphaFoldDB" id="A0A5M8R2F8"/>
<reference evidence="2 3" key="1">
    <citation type="submission" date="2019-05" db="EMBL/GenBank/DDBJ databases">
        <authorList>
            <person name="Qu J.-H."/>
        </authorList>
    </citation>
    <scope>NUCLEOTIDE SEQUENCE [LARGE SCALE GENOMIC DNA]</scope>
    <source>
        <strain evidence="2 3">NS28</strain>
    </source>
</reference>
<dbReference type="SUPFAM" id="SSF49313">
    <property type="entry name" value="Cadherin-like"/>
    <property type="match status" value="1"/>
</dbReference>
<accession>A0A5M8R2F8</accession>
<keyword evidence="3" id="KW-1185">Reference proteome</keyword>
<gene>
    <name evidence="2" type="ORF">FEM33_00835</name>
</gene>
<dbReference type="GO" id="GO:0004553">
    <property type="term" value="F:hydrolase activity, hydrolyzing O-glycosyl compounds"/>
    <property type="evidence" value="ECO:0007669"/>
    <property type="project" value="UniProtKB-ARBA"/>
</dbReference>
<evidence type="ECO:0000313" key="2">
    <source>
        <dbReference type="EMBL" id="KAA6441698.1"/>
    </source>
</evidence>
<dbReference type="GO" id="GO:0016020">
    <property type="term" value="C:membrane"/>
    <property type="evidence" value="ECO:0007669"/>
    <property type="project" value="InterPro"/>
</dbReference>
<feature type="non-terminal residue" evidence="2">
    <location>
        <position position="357"/>
    </location>
</feature>
<dbReference type="EMBL" id="VBSN01000008">
    <property type="protein sequence ID" value="KAA6441698.1"/>
    <property type="molecule type" value="Genomic_DNA"/>
</dbReference>
<protein>
    <recommendedName>
        <fullName evidence="1">Dystroglycan-type cadherin-like domain-containing protein</fullName>
    </recommendedName>
</protein>